<dbReference type="GO" id="GO:0003723">
    <property type="term" value="F:RNA binding"/>
    <property type="evidence" value="ECO:0007669"/>
    <property type="project" value="InterPro"/>
</dbReference>
<dbReference type="Proteomes" id="UP000024332">
    <property type="component" value="Unassembled WGS sequence"/>
</dbReference>
<dbReference type="RefSeq" id="WP_048099789.1">
    <property type="nucleotide sequence ID" value="NZ_JFZT01000044.1"/>
</dbReference>
<evidence type="ECO:0000313" key="3">
    <source>
        <dbReference type="Proteomes" id="UP000024332"/>
    </source>
</evidence>
<accession>A0A031LPX8</accession>
<reference evidence="2 3" key="1">
    <citation type="submission" date="2014-03" db="EMBL/GenBank/DDBJ databases">
        <title>Draft genome sequence of the novel thermoacidophilic archaea Acidianus copahuensis ALE1 strain, isolated from Copahue volcanic area in Neuquen Argentina.</title>
        <authorList>
            <person name="Urbieta M.S."/>
            <person name="Rascovan N."/>
            <person name="Castro C."/>
            <person name="Revale S."/>
            <person name="Giaveno M.A."/>
            <person name="Vazquez M.P."/>
            <person name="Donati E.R."/>
        </authorList>
    </citation>
    <scope>NUCLEOTIDE SEQUENCE [LARGE SCALE GENOMIC DNA]</scope>
    <source>
        <strain evidence="2 3">ALE1</strain>
    </source>
</reference>
<evidence type="ECO:0000313" key="2">
    <source>
        <dbReference type="EMBL" id="EZQ04868.1"/>
    </source>
</evidence>
<dbReference type="SMART" id="SM00873">
    <property type="entry name" value="B3_4"/>
    <property type="match status" value="1"/>
</dbReference>
<dbReference type="GO" id="GO:0004826">
    <property type="term" value="F:phenylalanine-tRNA ligase activity"/>
    <property type="evidence" value="ECO:0007669"/>
    <property type="project" value="InterPro"/>
</dbReference>
<dbReference type="SUPFAM" id="SSF56037">
    <property type="entry name" value="PheT/TilS domain"/>
    <property type="match status" value="1"/>
</dbReference>
<sequence length="219" mass="24219">MKITICDSCAKLGIFVAHTEVLGTNNGHGVLEDDLRLVEERFSSEDPERLKENPVVRAYRDFYWRIGIDPTKTRPAGEALRRRIERNGKLPRINDIVDAGNIASSSTLIPIGIYDIAKVKGEPSIVLSKGGEIFYPIGKDKPETLRAGIPIMIDEEKVMHIYPHRDSRITSVEESTRDVLIVGAGVPGVDKEIIKNAVEVTTSLILKLGGKQVHEIVIS</sequence>
<dbReference type="STRING" id="1160895.CM19_07755"/>
<keyword evidence="2" id="KW-0436">Ligase</keyword>
<dbReference type="Pfam" id="PF03483">
    <property type="entry name" value="B3_4"/>
    <property type="match status" value="1"/>
</dbReference>
<organism evidence="2 3">
    <name type="scientific">Candidatus Acidianus copahuensis</name>
    <dbReference type="NCBI Taxonomy" id="1160895"/>
    <lineage>
        <taxon>Archaea</taxon>
        <taxon>Thermoproteota</taxon>
        <taxon>Thermoprotei</taxon>
        <taxon>Sulfolobales</taxon>
        <taxon>Sulfolobaceae</taxon>
        <taxon>Acidianus</taxon>
    </lineage>
</organism>
<comment type="caution">
    <text evidence="2">The sequence shown here is derived from an EMBL/GenBank/DDBJ whole genome shotgun (WGS) entry which is preliminary data.</text>
</comment>
<keyword evidence="3" id="KW-1185">Reference proteome</keyword>
<feature type="domain" description="B3/B4 tRNA-binding" evidence="1">
    <location>
        <begin position="58"/>
        <end position="210"/>
    </location>
</feature>
<name>A0A031LPX8_9CREN</name>
<dbReference type="OrthoDB" id="35982at2157"/>
<evidence type="ECO:0000259" key="1">
    <source>
        <dbReference type="SMART" id="SM00873"/>
    </source>
</evidence>
<proteinExistence type="predicted"/>
<dbReference type="PANTHER" id="PTHR39209:SF2">
    <property type="entry name" value="CYTOPLASMIC PROTEIN"/>
    <property type="match status" value="1"/>
</dbReference>
<dbReference type="EMBL" id="JFZT01000044">
    <property type="protein sequence ID" value="EZQ04868.1"/>
    <property type="molecule type" value="Genomic_DNA"/>
</dbReference>
<dbReference type="AlphaFoldDB" id="A0A031LPX8"/>
<dbReference type="PANTHER" id="PTHR39209">
    <property type="match status" value="1"/>
</dbReference>
<keyword evidence="2" id="KW-0030">Aminoacyl-tRNA synthetase</keyword>
<protein>
    <submittedName>
        <fullName evidence="2">tRNA synthetase subunit beta</fullName>
    </submittedName>
</protein>
<dbReference type="InterPro" id="IPR020825">
    <property type="entry name" value="Phe-tRNA_synthase-like_B3/B4"/>
</dbReference>
<dbReference type="InterPro" id="IPR005146">
    <property type="entry name" value="B3/B4_tRNA-bd"/>
</dbReference>
<dbReference type="Gene3D" id="3.50.40.10">
    <property type="entry name" value="Phenylalanyl-trna Synthetase, Chain B, domain 3"/>
    <property type="match status" value="1"/>
</dbReference>
<gene>
    <name evidence="2" type="ORF">CM19_07755</name>
</gene>